<gene>
    <name evidence="1" type="ORF">SAMN04487990_11558</name>
</gene>
<dbReference type="OrthoDB" id="5735516at2"/>
<evidence type="ECO:0000313" key="1">
    <source>
        <dbReference type="EMBL" id="SEA49689.1"/>
    </source>
</evidence>
<evidence type="ECO:0008006" key="3">
    <source>
        <dbReference type="Google" id="ProtNLM"/>
    </source>
</evidence>
<organism evidence="1 2">
    <name type="scientific">Bizionia paragorgiae</name>
    <dbReference type="NCBI Taxonomy" id="283786"/>
    <lineage>
        <taxon>Bacteria</taxon>
        <taxon>Pseudomonadati</taxon>
        <taxon>Bacteroidota</taxon>
        <taxon>Flavobacteriia</taxon>
        <taxon>Flavobacteriales</taxon>
        <taxon>Flavobacteriaceae</taxon>
        <taxon>Bizionia</taxon>
    </lineage>
</organism>
<dbReference type="Proteomes" id="UP000198846">
    <property type="component" value="Unassembled WGS sequence"/>
</dbReference>
<sequence>MNTLKKAVLLLILPLFAFTVAHKYYVSVTQIDYVEEQETVQIITRIFIDDFENVLRQRYDESLVLNDNRDEDEIDKYIEKYLTSRIQIKINNQPVTISYLGKKYTDDIANCYIEITNVKSIKSFEVKNEVLFDVFPDQKNIVRTNINSKNKSFILITEDDKGLLKF</sequence>
<accession>A0A1H4BNI3</accession>
<dbReference type="STRING" id="283786.SAMN04487990_11558"/>
<protein>
    <recommendedName>
        <fullName evidence="3">Peptidase E</fullName>
    </recommendedName>
</protein>
<name>A0A1H4BNI3_BIZPA</name>
<dbReference type="InterPro" id="IPR046525">
    <property type="entry name" value="DUF6702"/>
</dbReference>
<dbReference type="AlphaFoldDB" id="A0A1H4BNI3"/>
<reference evidence="1 2" key="1">
    <citation type="submission" date="2016-10" db="EMBL/GenBank/DDBJ databases">
        <authorList>
            <person name="de Groot N.N."/>
        </authorList>
    </citation>
    <scope>NUCLEOTIDE SEQUENCE [LARGE SCALE GENOMIC DNA]</scope>
    <source>
        <strain evidence="1 2">DSM 23842</strain>
    </source>
</reference>
<evidence type="ECO:0000313" key="2">
    <source>
        <dbReference type="Proteomes" id="UP000198846"/>
    </source>
</evidence>
<dbReference type="Pfam" id="PF20420">
    <property type="entry name" value="DUF6702"/>
    <property type="match status" value="1"/>
</dbReference>
<dbReference type="EMBL" id="FNQK01000015">
    <property type="protein sequence ID" value="SEA49689.1"/>
    <property type="molecule type" value="Genomic_DNA"/>
</dbReference>
<proteinExistence type="predicted"/>
<keyword evidence="2" id="KW-1185">Reference proteome</keyword>
<dbReference type="RefSeq" id="WP_092135400.1">
    <property type="nucleotide sequence ID" value="NZ_FNQK01000015.1"/>
</dbReference>